<evidence type="ECO:0000313" key="1">
    <source>
        <dbReference type="EMBL" id="ESP90013.1"/>
    </source>
</evidence>
<dbReference type="STRING" id="1324957.K933_00582"/>
<accession>V4HJS3</accession>
<dbReference type="InterPro" id="IPR029044">
    <property type="entry name" value="Nucleotide-diphossugar_trans"/>
</dbReference>
<sequence>MPDTDIALITDDEVESNLFDIVRDTDELDADFSSSNLEPGMSPFDRTLFLDTDTYLTDSVHELFDVLDEYDLAIAPSLSQGSVSGVPAPRTQYNTGVVSYRSNDPVRELFTLWNDIYREWREERDVVQNQPSFLKAVYETDVDLFTLSLNYNTRLFSPGALHGDAKILHGRPETGIENAARLINESSRFRAFYRNSYLSRSGAFKVVEDASPRYHLEKSVFERGLKQTLLEAPEYLKERIL</sequence>
<dbReference type="SUPFAM" id="SSF53448">
    <property type="entry name" value="Nucleotide-diphospho-sugar transferases"/>
    <property type="match status" value="1"/>
</dbReference>
<evidence type="ECO:0008006" key="3">
    <source>
        <dbReference type="Google" id="ProtNLM"/>
    </source>
</evidence>
<dbReference type="eggNOG" id="ENOG502N5ER">
    <property type="taxonomic scope" value="Archaea"/>
</dbReference>
<dbReference type="Proteomes" id="UP000017840">
    <property type="component" value="Unassembled WGS sequence"/>
</dbReference>
<proteinExistence type="predicted"/>
<dbReference type="Gene3D" id="3.90.550.10">
    <property type="entry name" value="Spore Coat Polysaccharide Biosynthesis Protein SpsA, Chain A"/>
    <property type="match status" value="1"/>
</dbReference>
<reference evidence="1 2" key="1">
    <citation type="journal article" date="2013" name="Genome Announc.">
        <title>Draft Genome Sequence of 'Candidatus Halobonum tyrrellensis' Strain G22, Isolated from the Hypersaline Waters of Lake Tyrrell, Australia.</title>
        <authorList>
            <person name="Ugalde J.A."/>
            <person name="Narasingarao P."/>
            <person name="Kuo S."/>
            <person name="Podell S."/>
            <person name="Allen E.E."/>
        </authorList>
    </citation>
    <scope>NUCLEOTIDE SEQUENCE [LARGE SCALE GENOMIC DNA]</scope>
    <source>
        <strain evidence="1 2">G22</strain>
    </source>
</reference>
<organism evidence="1 2">
    <name type="scientific">Candidatus Halobonum tyrrellensis G22</name>
    <dbReference type="NCBI Taxonomy" id="1324957"/>
    <lineage>
        <taxon>Archaea</taxon>
        <taxon>Methanobacteriati</taxon>
        <taxon>Methanobacteriota</taxon>
        <taxon>Stenosarchaea group</taxon>
        <taxon>Halobacteria</taxon>
        <taxon>Halobacteriales</taxon>
        <taxon>Haloferacaceae</taxon>
        <taxon>Candidatus Halobonum</taxon>
    </lineage>
</organism>
<comment type="caution">
    <text evidence="1">The sequence shown here is derived from an EMBL/GenBank/DDBJ whole genome shotgun (WGS) entry which is preliminary data.</text>
</comment>
<keyword evidence="2" id="KW-1185">Reference proteome</keyword>
<protein>
    <recommendedName>
        <fullName evidence="3">Nucleotide-diphospho-sugar transferase domain-containing protein</fullName>
    </recommendedName>
</protein>
<name>V4HJS3_9EURY</name>
<dbReference type="EMBL" id="ASGZ01000002">
    <property type="protein sequence ID" value="ESP90013.1"/>
    <property type="molecule type" value="Genomic_DNA"/>
</dbReference>
<dbReference type="AlphaFoldDB" id="V4HJS3"/>
<gene>
    <name evidence="1" type="ORF">K933_00582</name>
</gene>
<evidence type="ECO:0000313" key="2">
    <source>
        <dbReference type="Proteomes" id="UP000017840"/>
    </source>
</evidence>